<dbReference type="EMBL" id="RRYP01031802">
    <property type="protein sequence ID" value="TNV70904.1"/>
    <property type="molecule type" value="Genomic_DNA"/>
</dbReference>
<dbReference type="AlphaFoldDB" id="A0A8J8NA45"/>
<comment type="caution">
    <text evidence="1">The sequence shown here is derived from an EMBL/GenBank/DDBJ whole genome shotgun (WGS) entry which is preliminary data.</text>
</comment>
<evidence type="ECO:0000313" key="1">
    <source>
        <dbReference type="EMBL" id="TNV70904.1"/>
    </source>
</evidence>
<gene>
    <name evidence="1" type="ORF">FGO68_gene13771</name>
</gene>
<keyword evidence="2" id="KW-1185">Reference proteome</keyword>
<dbReference type="Proteomes" id="UP000785679">
    <property type="component" value="Unassembled WGS sequence"/>
</dbReference>
<accession>A0A8J8NA45</accession>
<reference evidence="1" key="1">
    <citation type="submission" date="2019-06" db="EMBL/GenBank/DDBJ databases">
        <authorList>
            <person name="Zheng W."/>
        </authorList>
    </citation>
    <scope>NUCLEOTIDE SEQUENCE</scope>
    <source>
        <strain evidence="1">QDHG01</strain>
    </source>
</reference>
<proteinExistence type="predicted"/>
<protein>
    <submittedName>
        <fullName evidence="1">Uncharacterized protein</fullName>
    </submittedName>
</protein>
<evidence type="ECO:0000313" key="2">
    <source>
        <dbReference type="Proteomes" id="UP000785679"/>
    </source>
</evidence>
<name>A0A8J8NA45_HALGN</name>
<organism evidence="1 2">
    <name type="scientific">Halteria grandinella</name>
    <dbReference type="NCBI Taxonomy" id="5974"/>
    <lineage>
        <taxon>Eukaryota</taxon>
        <taxon>Sar</taxon>
        <taxon>Alveolata</taxon>
        <taxon>Ciliophora</taxon>
        <taxon>Intramacronucleata</taxon>
        <taxon>Spirotrichea</taxon>
        <taxon>Stichotrichia</taxon>
        <taxon>Sporadotrichida</taxon>
        <taxon>Halteriidae</taxon>
        <taxon>Halteria</taxon>
    </lineage>
</organism>
<sequence>MKERMCKHMQSIVSGCGTYDEKGIKVGQWTDPHDKYSVYQYPLYSLQQLQSDIFRRIHERNKSWKMVN</sequence>